<feature type="region of interest" description="Disordered" evidence="3">
    <location>
        <begin position="399"/>
        <end position="422"/>
    </location>
</feature>
<feature type="region of interest" description="Disordered" evidence="3">
    <location>
        <begin position="449"/>
        <end position="472"/>
    </location>
</feature>
<dbReference type="GO" id="GO:0010181">
    <property type="term" value="F:FMN binding"/>
    <property type="evidence" value="ECO:0007669"/>
    <property type="project" value="InterPro"/>
</dbReference>
<sequence>MVTLEDPLEISGMTVPNRLYRAPLLECAGNGPDAVDTLIDDLEPAAASGVGLVCQGATIVRGEGGCAAPGMTRVHDPEFVDRLSRLTDRIHDHGSRIVLQLEHGGLRSMETWHAEYRAAHPDLEQLAVSEPPRQLRLLDRLGFLDYDPHVLTTAEVYDLAADFGRAAANAVDAGYDGIHLAGANMGIVQQFLSPFYNRRGDEFGGSPEARLEFLALVHDEIRDRAGDVPLLTKVPAETPAPPSPIVRRKLSLDDGVEIARRLERIGYDAVVPVQTSVVWDMSIVRGEHPERAWANEALREEYDAAFGGPTRRRLVALANRLQSFQYDFEPAWNEDFCRRVRDRVSIPVLAEGGIRERAEMDRLLGASGGVEESDGNKGAACDMVGLARPFYAEPRLGARLLGGGNETEPGNGSESERKRERESPRVLCESCNNCTVPQVTGAPGICRTPEVLRKRGELERNGAYGSSERENA</sequence>
<keyword evidence="2" id="KW-0560">Oxidoreductase</keyword>
<dbReference type="RefSeq" id="WP_049990696.1">
    <property type="nucleotide sequence ID" value="NZ_FOIS01000004.1"/>
</dbReference>
<keyword evidence="1" id="KW-0285">Flavoprotein</keyword>
<feature type="compositionally biased region" description="Basic and acidic residues" evidence="3">
    <location>
        <begin position="450"/>
        <end position="460"/>
    </location>
</feature>
<dbReference type="InterPro" id="IPR013785">
    <property type="entry name" value="Aldolase_TIM"/>
</dbReference>
<evidence type="ECO:0000259" key="4">
    <source>
        <dbReference type="Pfam" id="PF00724"/>
    </source>
</evidence>
<dbReference type="STRING" id="1202768.SAMN05216285_3491"/>
<reference evidence="6" key="1">
    <citation type="submission" date="2016-10" db="EMBL/GenBank/DDBJ databases">
        <authorList>
            <person name="Varghese N."/>
        </authorList>
    </citation>
    <scope>NUCLEOTIDE SEQUENCE [LARGE SCALE GENOMIC DNA]</scope>
    <source>
        <strain evidence="6">CGMCC 1.12284</strain>
    </source>
</reference>
<evidence type="ECO:0000313" key="5">
    <source>
        <dbReference type="EMBL" id="SEW25743.1"/>
    </source>
</evidence>
<dbReference type="eggNOG" id="arCOG00615">
    <property type="taxonomic scope" value="Archaea"/>
</dbReference>
<dbReference type="Proteomes" id="UP000183275">
    <property type="component" value="Unassembled WGS sequence"/>
</dbReference>
<feature type="domain" description="NADH:flavin oxidoreductase/NADH oxidase N-terminal" evidence="4">
    <location>
        <begin position="6"/>
        <end position="228"/>
    </location>
</feature>
<dbReference type="InterPro" id="IPR001155">
    <property type="entry name" value="OxRdtase_FMN_N"/>
</dbReference>
<proteinExistence type="predicted"/>
<name>A0A1I0QFQ9_9EURY</name>
<dbReference type="GO" id="GO:0016491">
    <property type="term" value="F:oxidoreductase activity"/>
    <property type="evidence" value="ECO:0007669"/>
    <property type="project" value="UniProtKB-KW"/>
</dbReference>
<evidence type="ECO:0000313" key="6">
    <source>
        <dbReference type="Proteomes" id="UP000183275"/>
    </source>
</evidence>
<dbReference type="OrthoDB" id="24876at2157"/>
<evidence type="ECO:0000256" key="3">
    <source>
        <dbReference type="SAM" id="MobiDB-lite"/>
    </source>
</evidence>
<dbReference type="Gene3D" id="3.20.20.70">
    <property type="entry name" value="Aldolase class I"/>
    <property type="match status" value="1"/>
</dbReference>
<dbReference type="PANTHER" id="PTHR43656">
    <property type="entry name" value="BINDING OXIDOREDUCTASE, PUTATIVE (AFU_ORTHOLOGUE AFUA_2G08260)-RELATED"/>
    <property type="match status" value="1"/>
</dbReference>
<evidence type="ECO:0000256" key="2">
    <source>
        <dbReference type="ARBA" id="ARBA00023002"/>
    </source>
</evidence>
<keyword evidence="6" id="KW-1185">Reference proteome</keyword>
<dbReference type="EMBL" id="FOIS01000004">
    <property type="protein sequence ID" value="SEW25743.1"/>
    <property type="molecule type" value="Genomic_DNA"/>
</dbReference>
<organism evidence="5 6">
    <name type="scientific">Natrinema salifodinae</name>
    <dbReference type="NCBI Taxonomy" id="1202768"/>
    <lineage>
        <taxon>Archaea</taxon>
        <taxon>Methanobacteriati</taxon>
        <taxon>Methanobacteriota</taxon>
        <taxon>Stenosarchaea group</taxon>
        <taxon>Halobacteria</taxon>
        <taxon>Halobacteriales</taxon>
        <taxon>Natrialbaceae</taxon>
        <taxon>Natrinema</taxon>
    </lineage>
</organism>
<dbReference type="SUPFAM" id="SSF51395">
    <property type="entry name" value="FMN-linked oxidoreductases"/>
    <property type="match status" value="1"/>
</dbReference>
<protein>
    <submittedName>
        <fullName evidence="5">2,4-dienoyl-CoA reductase</fullName>
    </submittedName>
</protein>
<evidence type="ECO:0000256" key="1">
    <source>
        <dbReference type="ARBA" id="ARBA00022630"/>
    </source>
</evidence>
<dbReference type="PANTHER" id="PTHR43656:SF2">
    <property type="entry name" value="BINDING OXIDOREDUCTASE, PUTATIVE (AFU_ORTHOLOGUE AFUA_2G08260)-RELATED"/>
    <property type="match status" value="1"/>
</dbReference>
<dbReference type="InterPro" id="IPR051799">
    <property type="entry name" value="NADH_flavin_oxidoreductase"/>
</dbReference>
<accession>A0A1I0QFQ9</accession>
<dbReference type="AlphaFoldDB" id="A0A1I0QFQ9"/>
<dbReference type="Pfam" id="PF00724">
    <property type="entry name" value="Oxidored_FMN"/>
    <property type="match status" value="1"/>
</dbReference>
<gene>
    <name evidence="5" type="ORF">SAMN05216285_3491</name>
</gene>